<keyword evidence="2" id="KW-1185">Reference proteome</keyword>
<evidence type="ECO:0000313" key="1">
    <source>
        <dbReference type="EMBL" id="GAA5070895.1"/>
    </source>
</evidence>
<accession>A0ABP9L8L8</accession>
<reference evidence="2" key="1">
    <citation type="journal article" date="2019" name="Int. J. Syst. Evol. Microbiol.">
        <title>The Global Catalogue of Microorganisms (GCM) 10K type strain sequencing project: providing services to taxonomists for standard genome sequencing and annotation.</title>
        <authorList>
            <consortium name="The Broad Institute Genomics Platform"/>
            <consortium name="The Broad Institute Genome Sequencing Center for Infectious Disease"/>
            <person name="Wu L."/>
            <person name="Ma J."/>
        </authorList>
    </citation>
    <scope>NUCLEOTIDE SEQUENCE [LARGE SCALE GENOMIC DNA]</scope>
    <source>
        <strain evidence="2">JCM 18410</strain>
    </source>
</reference>
<evidence type="ECO:0000313" key="2">
    <source>
        <dbReference type="Proteomes" id="UP001500124"/>
    </source>
</evidence>
<sequence length="127" mass="15243">MISQSYTMGQRMRLRRRRKSWLAPGLRADERIVLRNIDRITNRRRRTLWQWCMSGVSAAEELWARHVAYRELHRQLDVLRDAFRRKFERDFEEFRGTDAESGLERLRRDVVADVNDQLGGRPDRGAT</sequence>
<protein>
    <submittedName>
        <fullName evidence="1">Uncharacterized protein</fullName>
    </submittedName>
</protein>
<dbReference type="EMBL" id="BAABKC010000087">
    <property type="protein sequence ID" value="GAA5070895.1"/>
    <property type="molecule type" value="Genomic_DNA"/>
</dbReference>
<dbReference type="Proteomes" id="UP001500124">
    <property type="component" value="Unassembled WGS sequence"/>
</dbReference>
<gene>
    <name evidence="1" type="ORF">GCM10023336_56450</name>
</gene>
<proteinExistence type="predicted"/>
<comment type="caution">
    <text evidence="1">The sequence shown here is derived from an EMBL/GenBank/DDBJ whole genome shotgun (WGS) entry which is preliminary data.</text>
</comment>
<organism evidence="1 2">
    <name type="scientific">Streptomyces similanensis</name>
    <dbReference type="NCBI Taxonomy" id="1274988"/>
    <lineage>
        <taxon>Bacteria</taxon>
        <taxon>Bacillati</taxon>
        <taxon>Actinomycetota</taxon>
        <taxon>Actinomycetes</taxon>
        <taxon>Kitasatosporales</taxon>
        <taxon>Streptomycetaceae</taxon>
        <taxon>Streptomyces</taxon>
    </lineage>
</organism>
<name>A0ABP9L8L8_9ACTN</name>